<organism evidence="2">
    <name type="scientific">Anopheles triannulatus</name>
    <dbReference type="NCBI Taxonomy" id="58253"/>
    <lineage>
        <taxon>Eukaryota</taxon>
        <taxon>Metazoa</taxon>
        <taxon>Ecdysozoa</taxon>
        <taxon>Arthropoda</taxon>
        <taxon>Hexapoda</taxon>
        <taxon>Insecta</taxon>
        <taxon>Pterygota</taxon>
        <taxon>Neoptera</taxon>
        <taxon>Endopterygota</taxon>
        <taxon>Diptera</taxon>
        <taxon>Nematocera</taxon>
        <taxon>Culicoidea</taxon>
        <taxon>Culicidae</taxon>
        <taxon>Anophelinae</taxon>
        <taxon>Anopheles</taxon>
    </lineage>
</organism>
<evidence type="ECO:0000256" key="1">
    <source>
        <dbReference type="SAM" id="SignalP"/>
    </source>
</evidence>
<dbReference type="AlphaFoldDB" id="A0A2M4B2Z1"/>
<protein>
    <submittedName>
        <fullName evidence="2">Putative secreted protein</fullName>
    </submittedName>
</protein>
<evidence type="ECO:0000313" key="2">
    <source>
        <dbReference type="EMBL" id="MBW47403.1"/>
    </source>
</evidence>
<name>A0A2M4B2Z1_9DIPT</name>
<keyword evidence="1" id="KW-0732">Signal</keyword>
<dbReference type="EMBL" id="GGFK01014082">
    <property type="protein sequence ID" value="MBW47403.1"/>
    <property type="molecule type" value="Transcribed_RNA"/>
</dbReference>
<reference evidence="2" key="1">
    <citation type="submission" date="2018-01" db="EMBL/GenBank/DDBJ databases">
        <title>An insight into the sialome of Amazonian anophelines.</title>
        <authorList>
            <person name="Ribeiro J.M."/>
            <person name="Scarpassa V."/>
            <person name="Calvo E."/>
        </authorList>
    </citation>
    <scope>NUCLEOTIDE SEQUENCE</scope>
    <source>
        <tissue evidence="2">Salivary glands</tissue>
    </source>
</reference>
<sequence>MMLMMMMMMITSRIPQWNANIRVGWGSHCFRYIAQTPIVTVTARCHCLCRVVLSLCSVLSCSRDRYCH</sequence>
<feature type="chain" id="PRO_5014901950" evidence="1">
    <location>
        <begin position="20"/>
        <end position="68"/>
    </location>
</feature>
<proteinExistence type="predicted"/>
<feature type="signal peptide" evidence="1">
    <location>
        <begin position="1"/>
        <end position="19"/>
    </location>
</feature>
<accession>A0A2M4B2Z1</accession>